<organism evidence="2 3">
    <name type="scientific">Gryllus longicercus</name>
    <dbReference type="NCBI Taxonomy" id="2509291"/>
    <lineage>
        <taxon>Eukaryota</taxon>
        <taxon>Metazoa</taxon>
        <taxon>Ecdysozoa</taxon>
        <taxon>Arthropoda</taxon>
        <taxon>Hexapoda</taxon>
        <taxon>Insecta</taxon>
        <taxon>Pterygota</taxon>
        <taxon>Neoptera</taxon>
        <taxon>Polyneoptera</taxon>
        <taxon>Orthoptera</taxon>
        <taxon>Ensifera</taxon>
        <taxon>Gryllidea</taxon>
        <taxon>Grylloidea</taxon>
        <taxon>Gryllidae</taxon>
        <taxon>Gryllinae</taxon>
        <taxon>Gryllus</taxon>
    </lineage>
</organism>
<keyword evidence="1" id="KW-0175">Coiled coil</keyword>
<name>A0AAN9V7J5_9ORTH</name>
<protein>
    <submittedName>
        <fullName evidence="2">Uncharacterized protein</fullName>
    </submittedName>
</protein>
<proteinExistence type="predicted"/>
<evidence type="ECO:0000313" key="3">
    <source>
        <dbReference type="Proteomes" id="UP001378592"/>
    </source>
</evidence>
<sequence>MASRCLFACEMLQKTVLDNLRSMLSKRPAPDDRKKVLEFYQKLIENVDAVWNGAAEPIPEVVNLMKKIQQGLKDVLPPLNAEQHSKTVLTILREKLVRRIAEVSERERKLADAEKFLTKPPEEVLQAELNIPSPLSDVLWNEAMNQTPKRQNLIKLQGMYDGALVEKFIQLLAHEKGKIIEKFKKQYEKSVRCMKQNLQDRISYAVNAYVIAREDWAEISSLLENVQNAHRAALQAPGEPPSTEQWKVVNQLMDQLRESQEHYEGEIQRGEDLRMLLVAEHQSSHLMKLIAGNNLQQLQNDHSELCDAIHQLALEIRQQHKRIEELQNLLQ</sequence>
<dbReference type="EMBL" id="JAZDUA010000406">
    <property type="protein sequence ID" value="KAK7793039.1"/>
    <property type="molecule type" value="Genomic_DNA"/>
</dbReference>
<accession>A0AAN9V7J5</accession>
<dbReference type="AlphaFoldDB" id="A0AAN9V7J5"/>
<feature type="coiled-coil region" evidence="1">
    <location>
        <begin position="253"/>
        <end position="329"/>
    </location>
</feature>
<gene>
    <name evidence="2" type="ORF">R5R35_004469</name>
</gene>
<keyword evidence="3" id="KW-1185">Reference proteome</keyword>
<evidence type="ECO:0000256" key="1">
    <source>
        <dbReference type="SAM" id="Coils"/>
    </source>
</evidence>
<dbReference type="Proteomes" id="UP001378592">
    <property type="component" value="Unassembled WGS sequence"/>
</dbReference>
<comment type="caution">
    <text evidence="2">The sequence shown here is derived from an EMBL/GenBank/DDBJ whole genome shotgun (WGS) entry which is preliminary data.</text>
</comment>
<reference evidence="2 3" key="1">
    <citation type="submission" date="2024-03" db="EMBL/GenBank/DDBJ databases">
        <title>The genome assembly and annotation of the cricket Gryllus longicercus Weissman &amp; Gray.</title>
        <authorList>
            <person name="Szrajer S."/>
            <person name="Gray D."/>
            <person name="Ylla G."/>
        </authorList>
    </citation>
    <scope>NUCLEOTIDE SEQUENCE [LARGE SCALE GENOMIC DNA]</scope>
    <source>
        <strain evidence="2">DAG 2021-001</strain>
        <tissue evidence="2">Whole body minus gut</tissue>
    </source>
</reference>
<evidence type="ECO:0000313" key="2">
    <source>
        <dbReference type="EMBL" id="KAK7793039.1"/>
    </source>
</evidence>